<protein>
    <submittedName>
        <fullName evidence="2">DUF2306 domain-containing protein</fullName>
    </submittedName>
</protein>
<keyword evidence="1" id="KW-1133">Transmembrane helix</keyword>
<feature type="transmembrane region" description="Helical" evidence="1">
    <location>
        <begin position="117"/>
        <end position="136"/>
    </location>
</feature>
<feature type="transmembrane region" description="Helical" evidence="1">
    <location>
        <begin position="148"/>
        <end position="168"/>
    </location>
</feature>
<dbReference type="EMBL" id="CP064654">
    <property type="protein sequence ID" value="QPC99470.1"/>
    <property type="molecule type" value="Genomic_DNA"/>
</dbReference>
<dbReference type="KEGG" id="qso:IRL76_02545"/>
<keyword evidence="1" id="KW-0472">Membrane</keyword>
<dbReference type="InterPro" id="IPR018750">
    <property type="entry name" value="DUF2306_membrane"/>
</dbReference>
<feature type="transmembrane region" description="Helical" evidence="1">
    <location>
        <begin position="91"/>
        <end position="111"/>
    </location>
</feature>
<sequence>MATSAQRAGAIHPAWFVFWAAFLSASIYFLLDSVGDVMSPELQDGSTTWNRIVWYVGHAVIASPILLIAPLQFMPGLRQSRPEVHRWLGRVFLGGCIVAGLLGIFLGSTLYLPGSRIPLTLLASTWVFFAAIAWQAARRRDFVNHRRFAIRAFALGGAFVWVRIINKVQGDVFSWMPTEDLQETTKEWLTLFLPIFVTELWLNWGPTAKKLFARKA</sequence>
<dbReference type="AlphaFoldDB" id="A0A7S8F2U4"/>
<evidence type="ECO:0000313" key="2">
    <source>
        <dbReference type="EMBL" id="QPC99470.1"/>
    </source>
</evidence>
<dbReference type="Proteomes" id="UP000594459">
    <property type="component" value="Chromosome"/>
</dbReference>
<dbReference type="RefSeq" id="WP_200982863.1">
    <property type="nucleotide sequence ID" value="NZ_CP064654.1"/>
</dbReference>
<keyword evidence="1" id="KW-0812">Transmembrane</keyword>
<accession>A0A7S8F2U4</accession>
<reference evidence="2 3" key="1">
    <citation type="submission" date="2020-11" db="EMBL/GenBank/DDBJ databases">
        <title>The genome sequence of Erythrobacter sp. 6D36.</title>
        <authorList>
            <person name="Liu Y."/>
        </authorList>
    </citation>
    <scope>NUCLEOTIDE SEQUENCE [LARGE SCALE GENOMIC DNA]</scope>
    <source>
        <strain evidence="2 3">6D36</strain>
    </source>
</reference>
<gene>
    <name evidence="2" type="ORF">IRL76_02545</name>
</gene>
<evidence type="ECO:0000256" key="1">
    <source>
        <dbReference type="SAM" id="Phobius"/>
    </source>
</evidence>
<feature type="transmembrane region" description="Helical" evidence="1">
    <location>
        <begin position="51"/>
        <end position="71"/>
    </location>
</feature>
<feature type="transmembrane region" description="Helical" evidence="1">
    <location>
        <begin position="188"/>
        <end position="205"/>
    </location>
</feature>
<evidence type="ECO:0000313" key="3">
    <source>
        <dbReference type="Proteomes" id="UP000594459"/>
    </source>
</evidence>
<feature type="transmembrane region" description="Helical" evidence="1">
    <location>
        <begin position="12"/>
        <end position="31"/>
    </location>
</feature>
<proteinExistence type="predicted"/>
<organism evidence="2 3">
    <name type="scientific">Qipengyuania soli</name>
    <dbReference type="NCBI Taxonomy" id="2782568"/>
    <lineage>
        <taxon>Bacteria</taxon>
        <taxon>Pseudomonadati</taxon>
        <taxon>Pseudomonadota</taxon>
        <taxon>Alphaproteobacteria</taxon>
        <taxon>Sphingomonadales</taxon>
        <taxon>Erythrobacteraceae</taxon>
        <taxon>Qipengyuania</taxon>
    </lineage>
</organism>
<name>A0A7S8F2U4_9SPHN</name>
<keyword evidence="3" id="KW-1185">Reference proteome</keyword>
<dbReference type="Pfam" id="PF10067">
    <property type="entry name" value="DUF2306"/>
    <property type="match status" value="1"/>
</dbReference>